<dbReference type="EMBL" id="CALNXI010002460">
    <property type="protein sequence ID" value="CAH3187926.1"/>
    <property type="molecule type" value="Genomic_DNA"/>
</dbReference>
<dbReference type="InterPro" id="IPR031148">
    <property type="entry name" value="Plexin"/>
</dbReference>
<dbReference type="SMART" id="SM00429">
    <property type="entry name" value="IPT"/>
    <property type="match status" value="2"/>
</dbReference>
<dbReference type="Pfam" id="PF01833">
    <property type="entry name" value="TIG"/>
    <property type="match status" value="2"/>
</dbReference>
<feature type="domain" description="IPT/TIG" evidence="1">
    <location>
        <begin position="214"/>
        <end position="310"/>
    </location>
</feature>
<reference evidence="2 3" key="1">
    <citation type="submission" date="2022-05" db="EMBL/GenBank/DDBJ databases">
        <authorList>
            <consortium name="Genoscope - CEA"/>
            <person name="William W."/>
        </authorList>
    </citation>
    <scope>NUCLEOTIDE SEQUENCE [LARGE SCALE GENOMIC DNA]</scope>
</reference>
<protein>
    <recommendedName>
        <fullName evidence="1">IPT/TIG domain-containing protein</fullName>
    </recommendedName>
</protein>
<dbReference type="SUPFAM" id="SSF81296">
    <property type="entry name" value="E set domains"/>
    <property type="match status" value="3"/>
</dbReference>
<evidence type="ECO:0000313" key="3">
    <source>
        <dbReference type="Proteomes" id="UP001159427"/>
    </source>
</evidence>
<name>A0ABN8SAU1_9CNID</name>
<dbReference type="InterPro" id="IPR013783">
    <property type="entry name" value="Ig-like_fold"/>
</dbReference>
<accession>A0ABN8SAU1</accession>
<feature type="domain" description="IPT/TIG" evidence="1">
    <location>
        <begin position="62"/>
        <end position="152"/>
    </location>
</feature>
<keyword evidence="3" id="KW-1185">Reference proteome</keyword>
<evidence type="ECO:0000259" key="1">
    <source>
        <dbReference type="SMART" id="SM00429"/>
    </source>
</evidence>
<dbReference type="InterPro" id="IPR014756">
    <property type="entry name" value="Ig_E-set"/>
</dbReference>
<organism evidence="2 3">
    <name type="scientific">Porites evermanni</name>
    <dbReference type="NCBI Taxonomy" id="104178"/>
    <lineage>
        <taxon>Eukaryota</taxon>
        <taxon>Metazoa</taxon>
        <taxon>Cnidaria</taxon>
        <taxon>Anthozoa</taxon>
        <taxon>Hexacorallia</taxon>
        <taxon>Scleractinia</taxon>
        <taxon>Fungiina</taxon>
        <taxon>Poritidae</taxon>
        <taxon>Porites</taxon>
    </lineage>
</organism>
<comment type="caution">
    <text evidence="2">The sequence shown here is derived from an EMBL/GenBank/DDBJ whole genome shotgun (WGS) entry which is preliminary data.</text>
</comment>
<feature type="non-terminal residue" evidence="2">
    <location>
        <position position="1"/>
    </location>
</feature>
<proteinExistence type="predicted"/>
<evidence type="ECO:0000313" key="2">
    <source>
        <dbReference type="EMBL" id="CAH3187926.1"/>
    </source>
</evidence>
<dbReference type="PANTHER" id="PTHR22625:SF70">
    <property type="entry name" value="PLEXIN A, ISOFORM A"/>
    <property type="match status" value="1"/>
</dbReference>
<dbReference type="Gene3D" id="2.60.40.10">
    <property type="entry name" value="Immunoglobulins"/>
    <property type="match status" value="2"/>
</dbReference>
<dbReference type="InterPro" id="IPR002909">
    <property type="entry name" value="IPT_dom"/>
</dbReference>
<dbReference type="PANTHER" id="PTHR22625">
    <property type="entry name" value="PLEXIN"/>
    <property type="match status" value="1"/>
</dbReference>
<gene>
    <name evidence="2" type="ORF">PEVE_00018035</name>
</gene>
<sequence length="413" mass="45333">VAYLYKCWVSRTDCSICHYDSTAEPYLKCGWCKADTNKCVVQEACNEVGGFWIPYSLPCRTKPIITKVWPLAGPISGGTEVEIYGYDLGKSFFDINNTVTVAGYSCVTNPDKYQPSKRVFCNTTASTGPVSGPVTVTVNNLKGQSAKQFHYQINGFLAGVVGLLYTVNCHPRRPRDGQLGQEKRLQKFSRTEVIITFDGFTPVGPSGSFIFVPDPTITAIEPNKVYFGGGLELRVTGTNLDAVQNAEILFKYPSENGALSNTTVQGCKPESSSWMTCRSPKVPNLAGNVTKVTAVFIMDALNVQSNLTVAIIPDPYFVPFAEVRQLKEASLILEGRNLENALKTQMFVTVGELPCKITGVDKEQLVCLAPTEESHSSKPPNGLYAVKVVVGNLHFTVGMLECNLKYYENENFF</sequence>
<dbReference type="Proteomes" id="UP001159427">
    <property type="component" value="Unassembled WGS sequence"/>
</dbReference>